<protein>
    <recommendedName>
        <fullName evidence="3 14">UDP-N-acetylmuramate--L-alanine ligase</fullName>
        <ecNumber evidence="3 14">6.3.2.8</ecNumber>
    </recommendedName>
    <alternativeName>
        <fullName evidence="14">UDP-N-acetylmuramoyl-L-alanine synthetase</fullName>
    </alternativeName>
</protein>
<evidence type="ECO:0000259" key="15">
    <source>
        <dbReference type="Pfam" id="PF01225"/>
    </source>
</evidence>
<dbReference type="RefSeq" id="WP_187331935.1">
    <property type="nucleotide sequence ID" value="NZ_CP060490.1"/>
</dbReference>
<dbReference type="AlphaFoldDB" id="A0A7G9B1B3"/>
<dbReference type="PANTHER" id="PTHR43445">
    <property type="entry name" value="UDP-N-ACETYLMURAMATE--L-ALANINE LIGASE-RELATED"/>
    <property type="match status" value="1"/>
</dbReference>
<organism evidence="18 19">
    <name type="scientific">Oscillibacter hominis</name>
    <dbReference type="NCBI Taxonomy" id="2763056"/>
    <lineage>
        <taxon>Bacteria</taxon>
        <taxon>Bacillati</taxon>
        <taxon>Bacillota</taxon>
        <taxon>Clostridia</taxon>
        <taxon>Eubacteriales</taxon>
        <taxon>Oscillospiraceae</taxon>
        <taxon>Oscillibacter</taxon>
    </lineage>
</organism>
<name>A0A7G9B1B3_9FIRM</name>
<comment type="catalytic activity">
    <reaction evidence="13 14">
        <text>UDP-N-acetyl-alpha-D-muramate + L-alanine + ATP = UDP-N-acetyl-alpha-D-muramoyl-L-alanine + ADP + phosphate + H(+)</text>
        <dbReference type="Rhea" id="RHEA:23372"/>
        <dbReference type="ChEBI" id="CHEBI:15378"/>
        <dbReference type="ChEBI" id="CHEBI:30616"/>
        <dbReference type="ChEBI" id="CHEBI:43474"/>
        <dbReference type="ChEBI" id="CHEBI:57972"/>
        <dbReference type="ChEBI" id="CHEBI:70757"/>
        <dbReference type="ChEBI" id="CHEBI:83898"/>
        <dbReference type="ChEBI" id="CHEBI:456216"/>
        <dbReference type="EC" id="6.3.2.8"/>
    </reaction>
</comment>
<keyword evidence="8 14" id="KW-0067">ATP-binding</keyword>
<dbReference type="GO" id="GO:0009252">
    <property type="term" value="P:peptidoglycan biosynthetic process"/>
    <property type="evidence" value="ECO:0007669"/>
    <property type="project" value="UniProtKB-UniRule"/>
</dbReference>
<dbReference type="EMBL" id="CP060490">
    <property type="protein sequence ID" value="QNL43344.1"/>
    <property type="molecule type" value="Genomic_DNA"/>
</dbReference>
<dbReference type="GO" id="GO:0008763">
    <property type="term" value="F:UDP-N-acetylmuramate-L-alanine ligase activity"/>
    <property type="evidence" value="ECO:0007669"/>
    <property type="project" value="UniProtKB-UniRule"/>
</dbReference>
<keyword evidence="10 14" id="KW-0573">Peptidoglycan synthesis</keyword>
<feature type="domain" description="Mur ligase N-terminal catalytic" evidence="15">
    <location>
        <begin position="18"/>
        <end position="115"/>
    </location>
</feature>
<dbReference type="SUPFAM" id="SSF53244">
    <property type="entry name" value="MurD-like peptide ligases, peptide-binding domain"/>
    <property type="match status" value="1"/>
</dbReference>
<feature type="binding site" evidence="14">
    <location>
        <begin position="123"/>
        <end position="129"/>
    </location>
    <ligand>
        <name>ATP</name>
        <dbReference type="ChEBI" id="CHEBI:30616"/>
    </ligand>
</feature>
<evidence type="ECO:0000256" key="6">
    <source>
        <dbReference type="ARBA" id="ARBA00022618"/>
    </source>
</evidence>
<dbReference type="InterPro" id="IPR036615">
    <property type="entry name" value="Mur_ligase_C_dom_sf"/>
</dbReference>
<keyword evidence="5 14" id="KW-0436">Ligase</keyword>
<dbReference type="GO" id="GO:0071555">
    <property type="term" value="P:cell wall organization"/>
    <property type="evidence" value="ECO:0007669"/>
    <property type="project" value="UniProtKB-KW"/>
</dbReference>
<keyword evidence="6 14" id="KW-0132">Cell division</keyword>
<evidence type="ECO:0000256" key="2">
    <source>
        <dbReference type="ARBA" id="ARBA00004752"/>
    </source>
</evidence>
<dbReference type="KEGG" id="ohi:H8790_07515"/>
<evidence type="ECO:0000256" key="8">
    <source>
        <dbReference type="ARBA" id="ARBA00022840"/>
    </source>
</evidence>
<keyword evidence="11 14" id="KW-0131">Cell cycle</keyword>
<evidence type="ECO:0000259" key="16">
    <source>
        <dbReference type="Pfam" id="PF02875"/>
    </source>
</evidence>
<dbReference type="Gene3D" id="3.90.190.20">
    <property type="entry name" value="Mur ligase, C-terminal domain"/>
    <property type="match status" value="1"/>
</dbReference>
<dbReference type="GO" id="GO:0005737">
    <property type="term" value="C:cytoplasm"/>
    <property type="evidence" value="ECO:0007669"/>
    <property type="project" value="UniProtKB-SubCell"/>
</dbReference>
<proteinExistence type="inferred from homology"/>
<keyword evidence="9 14" id="KW-0133">Cell shape</keyword>
<dbReference type="Pfam" id="PF02875">
    <property type="entry name" value="Mur_ligase_C"/>
    <property type="match status" value="1"/>
</dbReference>
<evidence type="ECO:0000256" key="7">
    <source>
        <dbReference type="ARBA" id="ARBA00022741"/>
    </source>
</evidence>
<dbReference type="UniPathway" id="UPA00219"/>
<sequence length="460" mass="49976">MMNNPKSVREYLRPGMRVHLAGIGGVSMCPLAEVLRGMGLAVQGSDMAEGDTVRHLRTLGIPVAIGHSAENLGECDFVIRSAAIHDDNPEISGAVARGIPVYERAQAWGAIMQHYPNALCVAGTHGKTTTTCMCTHVFMAAQSDPTVMIGGTLPLLHSGYRVGKGDTIILESCEYCNSFLSFYPTVAVILNVEADHLDFFKDLEDVEHSFRRFAELVPPSGYVVANADDPGVRESLRELSRPVFTFGLGADADCVAENLSEIEGRPAFDVTVQGRHYAHVELHVYGKHNIYNALAAAASAYVLGLPAAAVEEGLAAFTGAGRRFEYKGRYHGADVYDDYAHHPGELHALLTTAKGLGYQRIICAFQPHTYSRTRALFEEFVQELKLPDVAVLAEIYAAREKNTIGISSADLCRNIPGSFYCSTLDKVADELEELARPGDLILTVGAGDIYRAGEKLLERE</sequence>
<dbReference type="EC" id="6.3.2.8" evidence="3 14"/>
<comment type="function">
    <text evidence="14">Cell wall formation.</text>
</comment>
<keyword evidence="7 14" id="KW-0547">Nucleotide-binding</keyword>
<evidence type="ECO:0000256" key="12">
    <source>
        <dbReference type="ARBA" id="ARBA00023316"/>
    </source>
</evidence>
<dbReference type="GO" id="GO:0005524">
    <property type="term" value="F:ATP binding"/>
    <property type="evidence" value="ECO:0007669"/>
    <property type="project" value="UniProtKB-UniRule"/>
</dbReference>
<comment type="similarity">
    <text evidence="14">Belongs to the MurCDEF family.</text>
</comment>
<accession>A0A7G9B1B3</accession>
<dbReference type="SUPFAM" id="SSF51984">
    <property type="entry name" value="MurCD N-terminal domain"/>
    <property type="match status" value="1"/>
</dbReference>
<dbReference type="Pfam" id="PF01225">
    <property type="entry name" value="Mur_ligase"/>
    <property type="match status" value="1"/>
</dbReference>
<evidence type="ECO:0000256" key="14">
    <source>
        <dbReference type="HAMAP-Rule" id="MF_00046"/>
    </source>
</evidence>
<gene>
    <name evidence="14 18" type="primary">murC</name>
    <name evidence="18" type="ORF">H8790_07515</name>
</gene>
<evidence type="ECO:0000259" key="17">
    <source>
        <dbReference type="Pfam" id="PF08245"/>
    </source>
</evidence>
<evidence type="ECO:0000256" key="11">
    <source>
        <dbReference type="ARBA" id="ARBA00023306"/>
    </source>
</evidence>
<evidence type="ECO:0000256" key="4">
    <source>
        <dbReference type="ARBA" id="ARBA00022490"/>
    </source>
</evidence>
<evidence type="ECO:0000313" key="18">
    <source>
        <dbReference type="EMBL" id="QNL43344.1"/>
    </source>
</evidence>
<evidence type="ECO:0000256" key="13">
    <source>
        <dbReference type="ARBA" id="ARBA00047833"/>
    </source>
</evidence>
<keyword evidence="4 14" id="KW-0963">Cytoplasm</keyword>
<evidence type="ECO:0000256" key="10">
    <source>
        <dbReference type="ARBA" id="ARBA00022984"/>
    </source>
</evidence>
<dbReference type="InterPro" id="IPR005758">
    <property type="entry name" value="UDP-N-AcMur_Ala_ligase_MurC"/>
</dbReference>
<evidence type="ECO:0000256" key="9">
    <source>
        <dbReference type="ARBA" id="ARBA00022960"/>
    </source>
</evidence>
<dbReference type="Gene3D" id="3.40.50.720">
    <property type="entry name" value="NAD(P)-binding Rossmann-like Domain"/>
    <property type="match status" value="1"/>
</dbReference>
<dbReference type="InterPro" id="IPR050061">
    <property type="entry name" value="MurCDEF_pg_biosynth"/>
</dbReference>
<dbReference type="GO" id="GO:0008360">
    <property type="term" value="P:regulation of cell shape"/>
    <property type="evidence" value="ECO:0007669"/>
    <property type="project" value="UniProtKB-KW"/>
</dbReference>
<dbReference type="Proteomes" id="UP000515960">
    <property type="component" value="Chromosome"/>
</dbReference>
<dbReference type="HAMAP" id="MF_00046">
    <property type="entry name" value="MurC"/>
    <property type="match status" value="1"/>
</dbReference>
<comment type="subcellular location">
    <subcellularLocation>
        <location evidence="1 14">Cytoplasm</location>
    </subcellularLocation>
</comment>
<dbReference type="PANTHER" id="PTHR43445:SF3">
    <property type="entry name" value="UDP-N-ACETYLMURAMATE--L-ALANINE LIGASE"/>
    <property type="match status" value="1"/>
</dbReference>
<keyword evidence="12 14" id="KW-0961">Cell wall biogenesis/degradation</keyword>
<comment type="pathway">
    <text evidence="2 14">Cell wall biogenesis; peptidoglycan biosynthesis.</text>
</comment>
<evidence type="ECO:0000256" key="5">
    <source>
        <dbReference type="ARBA" id="ARBA00022598"/>
    </source>
</evidence>
<reference evidence="18 19" key="1">
    <citation type="submission" date="2020-08" db="EMBL/GenBank/DDBJ databases">
        <authorList>
            <person name="Liu C."/>
            <person name="Sun Q."/>
        </authorList>
    </citation>
    <scope>NUCLEOTIDE SEQUENCE [LARGE SCALE GENOMIC DNA]</scope>
    <source>
        <strain evidence="18 19">NSJ-62</strain>
    </source>
</reference>
<keyword evidence="19" id="KW-1185">Reference proteome</keyword>
<feature type="domain" description="Mur ligase C-terminal" evidence="16">
    <location>
        <begin position="322"/>
        <end position="447"/>
    </location>
</feature>
<dbReference type="NCBIfam" id="TIGR01082">
    <property type="entry name" value="murC"/>
    <property type="match status" value="1"/>
</dbReference>
<dbReference type="SUPFAM" id="SSF53623">
    <property type="entry name" value="MurD-like peptide ligases, catalytic domain"/>
    <property type="match status" value="1"/>
</dbReference>
<dbReference type="GO" id="GO:0051301">
    <property type="term" value="P:cell division"/>
    <property type="evidence" value="ECO:0007669"/>
    <property type="project" value="UniProtKB-KW"/>
</dbReference>
<evidence type="ECO:0000256" key="3">
    <source>
        <dbReference type="ARBA" id="ARBA00012211"/>
    </source>
</evidence>
<dbReference type="Pfam" id="PF08245">
    <property type="entry name" value="Mur_ligase_M"/>
    <property type="match status" value="1"/>
</dbReference>
<feature type="domain" description="Mur ligase central" evidence="17">
    <location>
        <begin position="121"/>
        <end position="300"/>
    </location>
</feature>
<evidence type="ECO:0000313" key="19">
    <source>
        <dbReference type="Proteomes" id="UP000515960"/>
    </source>
</evidence>
<dbReference type="InterPro" id="IPR000713">
    <property type="entry name" value="Mur_ligase_N"/>
</dbReference>
<dbReference type="InterPro" id="IPR013221">
    <property type="entry name" value="Mur_ligase_cen"/>
</dbReference>
<dbReference type="InterPro" id="IPR004101">
    <property type="entry name" value="Mur_ligase_C"/>
</dbReference>
<dbReference type="InterPro" id="IPR036565">
    <property type="entry name" value="Mur-like_cat_sf"/>
</dbReference>
<dbReference type="Gene3D" id="3.40.1190.10">
    <property type="entry name" value="Mur-like, catalytic domain"/>
    <property type="match status" value="1"/>
</dbReference>
<evidence type="ECO:0000256" key="1">
    <source>
        <dbReference type="ARBA" id="ARBA00004496"/>
    </source>
</evidence>